<keyword evidence="2 5" id="KW-0689">Ribosomal protein</keyword>
<evidence type="ECO:0000313" key="7">
    <source>
        <dbReference type="EMBL" id="ARO90720.1"/>
    </source>
</evidence>
<evidence type="ECO:0000256" key="2">
    <source>
        <dbReference type="ARBA" id="ARBA00022980"/>
    </source>
</evidence>
<keyword evidence="3 5" id="KW-0687">Ribonucleoprotein</keyword>
<dbReference type="PIRSF" id="PIRSF002181">
    <property type="entry name" value="Ribosomal_L13"/>
    <property type="match status" value="1"/>
</dbReference>
<keyword evidence="7" id="KW-0934">Plastid</keyword>
<dbReference type="Gene3D" id="3.90.1180.10">
    <property type="entry name" value="Ribosomal protein L13"/>
    <property type="match status" value="1"/>
</dbReference>
<dbReference type="GO" id="GO:0003735">
    <property type="term" value="F:structural constituent of ribosome"/>
    <property type="evidence" value="ECO:0007669"/>
    <property type="project" value="InterPro"/>
</dbReference>
<dbReference type="NCBIfam" id="TIGR01066">
    <property type="entry name" value="rplM_bact"/>
    <property type="match status" value="1"/>
</dbReference>
<dbReference type="InterPro" id="IPR005822">
    <property type="entry name" value="Ribosomal_uL13"/>
</dbReference>
<dbReference type="InterPro" id="IPR005823">
    <property type="entry name" value="Ribosomal_uL13_bac-type"/>
</dbReference>
<evidence type="ECO:0000256" key="4">
    <source>
        <dbReference type="ARBA" id="ARBA00068945"/>
    </source>
</evidence>
<dbReference type="AlphaFoldDB" id="A0A1Y9TM56"/>
<gene>
    <name evidence="5 7" type="primary">rpl13</name>
</gene>
<reference evidence="7" key="1">
    <citation type="submission" date="2017-03" db="EMBL/GenBank/DDBJ databases">
        <title>The new red algal subphylum Proteorhodophytina comprises the largest and most divergent plastid genomes known.</title>
        <authorList>
            <person name="Munoz-Gomez S.A."/>
            <person name="Mejia-Franco F.G."/>
            <person name="Durnin K."/>
            <person name="Morgan C."/>
            <person name="Grisdale C.J."/>
            <person name="Archibald J.M."/>
            <person name="Slamovits C.H."/>
        </authorList>
    </citation>
    <scope>NUCLEOTIDE SEQUENCE</scope>
    <source>
        <strain evidence="7">NIES-2742</strain>
    </source>
</reference>
<dbReference type="Pfam" id="PF00572">
    <property type="entry name" value="Ribosomal_L13"/>
    <property type="match status" value="1"/>
</dbReference>
<dbReference type="PANTHER" id="PTHR11545">
    <property type="entry name" value="RIBOSOMAL PROTEIN L13"/>
    <property type="match status" value="1"/>
</dbReference>
<dbReference type="HAMAP" id="MF_01366">
    <property type="entry name" value="Ribosomal_uL13"/>
    <property type="match status" value="1"/>
</dbReference>
<dbReference type="GO" id="GO:0022625">
    <property type="term" value="C:cytosolic large ribosomal subunit"/>
    <property type="evidence" value="ECO:0007669"/>
    <property type="project" value="TreeGrafter"/>
</dbReference>
<evidence type="ECO:0000256" key="1">
    <source>
        <dbReference type="ARBA" id="ARBA00006227"/>
    </source>
</evidence>
<dbReference type="PANTHER" id="PTHR11545:SF2">
    <property type="entry name" value="LARGE RIBOSOMAL SUBUNIT PROTEIN UL13M"/>
    <property type="match status" value="1"/>
</dbReference>
<comment type="similarity">
    <text evidence="1 5 6">Belongs to the universal ribosomal protein uL13 family.</text>
</comment>
<dbReference type="FunFam" id="3.90.1180.10:FF:000001">
    <property type="entry name" value="50S ribosomal protein L13"/>
    <property type="match status" value="1"/>
</dbReference>
<dbReference type="GO" id="GO:0009507">
    <property type="term" value="C:chloroplast"/>
    <property type="evidence" value="ECO:0007669"/>
    <property type="project" value="UniProtKB-SubCell"/>
</dbReference>
<dbReference type="GeneID" id="32887419"/>
<dbReference type="GO" id="GO:0017148">
    <property type="term" value="P:negative regulation of translation"/>
    <property type="evidence" value="ECO:0007669"/>
    <property type="project" value="TreeGrafter"/>
</dbReference>
<dbReference type="SUPFAM" id="SSF52161">
    <property type="entry name" value="Ribosomal protein L13"/>
    <property type="match status" value="1"/>
</dbReference>
<geneLocation type="chloroplast" evidence="7"/>
<dbReference type="InterPro" id="IPR023563">
    <property type="entry name" value="Ribosomal_uL13_CS"/>
</dbReference>
<sequence>MNKTFIPSKQNNVKQWYLIDAKNATLGRLASEVAKILRGKNKSIYTPFMDTGDFVIIINAQHVAVTGNKENQKTYFRHSGKPGGATIETFKQVQNRLPNRIVEKAIKGMLPKGPLGRKLFKNVKVYANESHIHQAQMPKLIQL</sequence>
<proteinExistence type="inferred from homology"/>
<dbReference type="GO" id="GO:0003729">
    <property type="term" value="F:mRNA binding"/>
    <property type="evidence" value="ECO:0007669"/>
    <property type="project" value="TreeGrafter"/>
</dbReference>
<comment type="subcellular location">
    <subcellularLocation>
        <location evidence="5">Plastid</location>
        <location evidence="5">Chloroplast</location>
    </subcellularLocation>
</comment>
<dbReference type="CDD" id="cd00392">
    <property type="entry name" value="Ribosomal_L13"/>
    <property type="match status" value="1"/>
</dbReference>
<evidence type="ECO:0000256" key="6">
    <source>
        <dbReference type="RuleBase" id="RU003877"/>
    </source>
</evidence>
<dbReference type="RefSeq" id="YP_009370231.1">
    <property type="nucleotide sequence ID" value="NC_034787.1"/>
</dbReference>
<evidence type="ECO:0000256" key="5">
    <source>
        <dbReference type="HAMAP-Rule" id="MF_01366"/>
    </source>
</evidence>
<dbReference type="EMBL" id="KY709209">
    <property type="protein sequence ID" value="ARO90720.1"/>
    <property type="molecule type" value="Genomic_DNA"/>
</dbReference>
<dbReference type="InterPro" id="IPR036899">
    <property type="entry name" value="Ribosomal_uL13_sf"/>
</dbReference>
<evidence type="ECO:0000256" key="3">
    <source>
        <dbReference type="ARBA" id="ARBA00023274"/>
    </source>
</evidence>
<comment type="subunit">
    <text evidence="5">Part of the 50S ribosomal subunit.</text>
</comment>
<dbReference type="PROSITE" id="PS00783">
    <property type="entry name" value="RIBOSOMAL_L13"/>
    <property type="match status" value="1"/>
</dbReference>
<keyword evidence="7" id="KW-0150">Chloroplast</keyword>
<name>A0A1Y9TM56_9RHOD</name>
<protein>
    <recommendedName>
        <fullName evidence="4 5">Large ribosomal subunit protein uL13c</fullName>
    </recommendedName>
</protein>
<dbReference type="GO" id="GO:0006412">
    <property type="term" value="P:translation"/>
    <property type="evidence" value="ECO:0007669"/>
    <property type="project" value="UniProtKB-UniRule"/>
</dbReference>
<accession>A0A1Y9TM56</accession>
<organism evidence="7">
    <name type="scientific">Bulboplastis apyrenoidosa</name>
    <dbReference type="NCBI Taxonomy" id="1070855"/>
    <lineage>
        <taxon>Eukaryota</taxon>
        <taxon>Rhodophyta</taxon>
        <taxon>Rhodellophyceae</taxon>
        <taxon>Dixoniellales</taxon>
        <taxon>Dixoniellaceae</taxon>
        <taxon>Bulboplastis</taxon>
    </lineage>
</organism>